<dbReference type="Gene3D" id="3.40.605.10">
    <property type="entry name" value="Aldehyde Dehydrogenase, Chain A, domain 1"/>
    <property type="match status" value="1"/>
</dbReference>
<evidence type="ECO:0000259" key="9">
    <source>
        <dbReference type="Pfam" id="PF00171"/>
    </source>
</evidence>
<comment type="pathway">
    <text evidence="1">Amino-acid degradation; 4-aminobutanoate degradation.</text>
</comment>
<keyword evidence="11" id="KW-1185">Reference proteome</keyword>
<reference evidence="10" key="1">
    <citation type="submission" date="2021-10" db="EMBL/GenBank/DDBJ databases">
        <authorList>
            <person name="Piombo E."/>
        </authorList>
    </citation>
    <scope>NUCLEOTIDE SEQUENCE</scope>
</reference>
<evidence type="ECO:0000256" key="7">
    <source>
        <dbReference type="PROSITE-ProRule" id="PRU10007"/>
    </source>
</evidence>
<evidence type="ECO:0000256" key="1">
    <source>
        <dbReference type="ARBA" id="ARBA00005176"/>
    </source>
</evidence>
<evidence type="ECO:0000256" key="6">
    <source>
        <dbReference type="ARBA" id="ARBA00067047"/>
    </source>
</evidence>
<proteinExistence type="inferred from homology"/>
<dbReference type="PROSITE" id="PS00687">
    <property type="entry name" value="ALDEHYDE_DEHYDR_GLU"/>
    <property type="match status" value="1"/>
</dbReference>
<evidence type="ECO:0000256" key="2">
    <source>
        <dbReference type="ARBA" id="ARBA00009986"/>
    </source>
</evidence>
<dbReference type="Proteomes" id="UP000696573">
    <property type="component" value="Unassembled WGS sequence"/>
</dbReference>
<keyword evidence="3 8" id="KW-0560">Oxidoreductase</keyword>
<evidence type="ECO:0000313" key="10">
    <source>
        <dbReference type="EMBL" id="CAH0036224.1"/>
    </source>
</evidence>
<dbReference type="EC" id="1.2.1.16" evidence="6"/>
<dbReference type="InterPro" id="IPR016163">
    <property type="entry name" value="Ald_DH_C"/>
</dbReference>
<dbReference type="InterPro" id="IPR015590">
    <property type="entry name" value="Aldehyde_DH_dom"/>
</dbReference>
<comment type="catalytic activity">
    <reaction evidence="4">
        <text>succinate semialdehyde + NADP(+) + H2O = succinate + NADPH + 2 H(+)</text>
        <dbReference type="Rhea" id="RHEA:13213"/>
        <dbReference type="ChEBI" id="CHEBI:15377"/>
        <dbReference type="ChEBI" id="CHEBI:15378"/>
        <dbReference type="ChEBI" id="CHEBI:30031"/>
        <dbReference type="ChEBI" id="CHEBI:57706"/>
        <dbReference type="ChEBI" id="CHEBI:57783"/>
        <dbReference type="ChEBI" id="CHEBI:58349"/>
        <dbReference type="EC" id="1.2.1.16"/>
    </reaction>
</comment>
<evidence type="ECO:0000256" key="8">
    <source>
        <dbReference type="RuleBase" id="RU003345"/>
    </source>
</evidence>
<feature type="active site" evidence="7">
    <location>
        <position position="274"/>
    </location>
</feature>
<feature type="domain" description="Aldehyde dehydrogenase" evidence="9">
    <location>
        <begin position="37"/>
        <end position="498"/>
    </location>
</feature>
<dbReference type="PANTHER" id="PTHR43353">
    <property type="entry name" value="SUCCINATE-SEMIALDEHYDE DEHYDROGENASE, MITOCHONDRIAL"/>
    <property type="match status" value="1"/>
</dbReference>
<dbReference type="InterPro" id="IPR016161">
    <property type="entry name" value="Ald_DH/histidinol_DH"/>
</dbReference>
<comment type="catalytic activity">
    <reaction evidence="5">
        <text>succinate semialdehyde + NAD(+) + H2O = succinate + NADH + 2 H(+)</text>
        <dbReference type="Rhea" id="RHEA:13217"/>
        <dbReference type="ChEBI" id="CHEBI:15377"/>
        <dbReference type="ChEBI" id="CHEBI:15378"/>
        <dbReference type="ChEBI" id="CHEBI:30031"/>
        <dbReference type="ChEBI" id="CHEBI:57540"/>
        <dbReference type="ChEBI" id="CHEBI:57706"/>
        <dbReference type="ChEBI" id="CHEBI:57945"/>
        <dbReference type="EC" id="1.2.1.16"/>
    </reaction>
</comment>
<evidence type="ECO:0000256" key="5">
    <source>
        <dbReference type="ARBA" id="ARBA00052698"/>
    </source>
</evidence>
<sequence>MFLHFTVQSHIMSTSVLSSQVKDQSLIVSSGLVNGEWRTGANGKTFNVSEPSTNTTLLECADLDKQDFVDAIASAKIGTKEFHENTTAKERGALLRKWYDLIIANSADIATILSLENGKTRAEAEGEVKYAAGFISWFAEEATRSYGDVIPSSYQNSMVITLKEPVGVCGIITPWNFPAAMITRKVAPAIAAGCSVVIKPPSETPFTALTLAKLALEAGIPANCFHVVPTKNRQASMELATSPDVKKLSFTGSTGVGKILTQAAAGTMKRVSMELGGNAPFIVFEDADLDKAVDGAMICKFRGSGQTCVCANRLLVHEKVKDAFVEKLVARVNALKLGRGIDEGTTQGPLINAGAVTKVTEHVADALAKGGVLHAGGKPPADSKGFFYEPTVISGATSQMQVANDETFGPLAAIFSFASESEAVELANATEFGLAGYFFSKDIGRVMRVARKLECGMVGVNTGLMSAAETPFGGIKESGLGREGSKYGMAEYQNIKSITIGNLDS</sequence>
<dbReference type="FunFam" id="3.40.309.10:FF:000004">
    <property type="entry name" value="Succinate-semialdehyde dehydrogenase I"/>
    <property type="match status" value="1"/>
</dbReference>
<dbReference type="InterPro" id="IPR016162">
    <property type="entry name" value="Ald_DH_N"/>
</dbReference>
<evidence type="ECO:0000256" key="4">
    <source>
        <dbReference type="ARBA" id="ARBA00050387"/>
    </source>
</evidence>
<dbReference type="InterPro" id="IPR050740">
    <property type="entry name" value="Aldehyde_DH_Superfamily"/>
</dbReference>
<dbReference type="Gene3D" id="3.40.309.10">
    <property type="entry name" value="Aldehyde Dehydrogenase, Chain A, domain 2"/>
    <property type="match status" value="1"/>
</dbReference>
<comment type="caution">
    <text evidence="10">The sequence shown here is derived from an EMBL/GenBank/DDBJ whole genome shotgun (WGS) entry which is preliminary data.</text>
</comment>
<organism evidence="10 11">
    <name type="scientific">Clonostachys rhizophaga</name>
    <dbReference type="NCBI Taxonomy" id="160324"/>
    <lineage>
        <taxon>Eukaryota</taxon>
        <taxon>Fungi</taxon>
        <taxon>Dikarya</taxon>
        <taxon>Ascomycota</taxon>
        <taxon>Pezizomycotina</taxon>
        <taxon>Sordariomycetes</taxon>
        <taxon>Hypocreomycetidae</taxon>
        <taxon>Hypocreales</taxon>
        <taxon>Bionectriaceae</taxon>
        <taxon>Clonostachys</taxon>
    </lineage>
</organism>
<evidence type="ECO:0000256" key="3">
    <source>
        <dbReference type="ARBA" id="ARBA00023002"/>
    </source>
</evidence>
<dbReference type="EMBL" id="CABFNQ020000757">
    <property type="protein sequence ID" value="CAH0036224.1"/>
    <property type="molecule type" value="Genomic_DNA"/>
</dbReference>
<dbReference type="GO" id="GO:0009450">
    <property type="term" value="P:gamma-aminobutyric acid catabolic process"/>
    <property type="evidence" value="ECO:0007669"/>
    <property type="project" value="TreeGrafter"/>
</dbReference>
<dbReference type="AlphaFoldDB" id="A0A9N9VXJ1"/>
<dbReference type="PANTHER" id="PTHR43353:SF5">
    <property type="entry name" value="SUCCINATE-SEMIALDEHYDE DEHYDROGENASE, MITOCHONDRIAL"/>
    <property type="match status" value="1"/>
</dbReference>
<dbReference type="CDD" id="cd07103">
    <property type="entry name" value="ALDH_F5_SSADH_GabD"/>
    <property type="match status" value="1"/>
</dbReference>
<gene>
    <name evidence="10" type="ORF">CRHIZ90672A_00016250</name>
</gene>
<dbReference type="OrthoDB" id="310895at2759"/>
<name>A0A9N9VXJ1_9HYPO</name>
<dbReference type="SUPFAM" id="SSF53720">
    <property type="entry name" value="ALDH-like"/>
    <property type="match status" value="1"/>
</dbReference>
<protein>
    <recommendedName>
        <fullName evidence="6">succinate-semialdehyde dehydrogenase [NAD(P)(+)]</fullName>
        <ecNumber evidence="6">1.2.1.16</ecNumber>
    </recommendedName>
</protein>
<dbReference type="Pfam" id="PF00171">
    <property type="entry name" value="Aldedh"/>
    <property type="match status" value="1"/>
</dbReference>
<accession>A0A9N9VXJ1</accession>
<dbReference type="FunFam" id="3.40.605.10:FF:000005">
    <property type="entry name" value="Succinate-semialdehyde dehydrogenase I"/>
    <property type="match status" value="1"/>
</dbReference>
<comment type="similarity">
    <text evidence="2 8">Belongs to the aldehyde dehydrogenase family.</text>
</comment>
<dbReference type="GO" id="GO:0004777">
    <property type="term" value="F:succinate-semialdehyde dehydrogenase (NAD+) activity"/>
    <property type="evidence" value="ECO:0007669"/>
    <property type="project" value="TreeGrafter"/>
</dbReference>
<dbReference type="InterPro" id="IPR029510">
    <property type="entry name" value="Ald_DH_CS_GLU"/>
</dbReference>
<evidence type="ECO:0000313" key="11">
    <source>
        <dbReference type="Proteomes" id="UP000696573"/>
    </source>
</evidence>